<dbReference type="OrthoDB" id="259771at2759"/>
<dbReference type="EMBL" id="JAFJZO010000033">
    <property type="protein sequence ID" value="KAG5494971.1"/>
    <property type="molecule type" value="Genomic_DNA"/>
</dbReference>
<organism evidence="1 2">
    <name type="scientific">Porcisia hertigi</name>
    <dbReference type="NCBI Taxonomy" id="2761500"/>
    <lineage>
        <taxon>Eukaryota</taxon>
        <taxon>Discoba</taxon>
        <taxon>Euglenozoa</taxon>
        <taxon>Kinetoplastea</taxon>
        <taxon>Metakinetoplastina</taxon>
        <taxon>Trypanosomatida</taxon>
        <taxon>Trypanosomatidae</taxon>
        <taxon>Leishmaniinae</taxon>
        <taxon>Porcisia</taxon>
    </lineage>
</organism>
<evidence type="ECO:0000313" key="2">
    <source>
        <dbReference type="Proteomes" id="UP000674318"/>
    </source>
</evidence>
<name>A0A836HKS6_9TRYP</name>
<comment type="caution">
    <text evidence="1">The sequence shown here is derived from an EMBL/GenBank/DDBJ whole genome shotgun (WGS) entry which is preliminary data.</text>
</comment>
<accession>A0A836HKS6</accession>
<dbReference type="GeneID" id="94288143"/>
<keyword evidence="2" id="KW-1185">Reference proteome</keyword>
<dbReference type="KEGG" id="phet:94288143"/>
<evidence type="ECO:0000313" key="1">
    <source>
        <dbReference type="EMBL" id="KAG5494971.1"/>
    </source>
</evidence>
<dbReference type="Proteomes" id="UP000674318">
    <property type="component" value="Unassembled WGS sequence"/>
</dbReference>
<protein>
    <submittedName>
        <fullName evidence="1">Uncharacterized protein</fullName>
    </submittedName>
</protein>
<reference evidence="1 2" key="1">
    <citation type="submission" date="2021-02" db="EMBL/GenBank/DDBJ databases">
        <title>Porcisia hertigi Genome sequencing and assembly.</title>
        <authorList>
            <person name="Almutairi H."/>
            <person name="Gatherer D."/>
        </authorList>
    </citation>
    <scope>NUCLEOTIDE SEQUENCE [LARGE SCALE GENOMIC DNA]</scope>
    <source>
        <strain evidence="1 2">C119</strain>
    </source>
</reference>
<proteinExistence type="predicted"/>
<gene>
    <name evidence="1" type="ORF">JKF63_02023</name>
</gene>
<sequence>MGLSRRCADMLSVSATVVCGGEPFASSTADRCRPNWSAPILTTGARPHFSLFTPPKESTCIFHLGGWRRMPSLAAATRARHITFVSKKNGAPASAHRQEWYRRQLDAQTLCSVDVVPLIQRTQRHRILSFSKKHGRTLSRRCQTAAISDIFLSCCAAPLFQESALLSIFKQLTADQQCEIISLAIMSAIPFSKPQLCNFVAEALHSDLFTPAHWVRLVTGLPGNIDVYSLPWTRIMERVLCSSEVPFSFNDDACVFIARVLGFMEKQGTPSRTIVQCLEMCGLCYEACAYASSSSNFLSPPTRLTSDGGWGYVNLIYSMCALPEPPIQGFAAVCRGMPSVLRHYSKLVLLQSIVQKWGVTDNGANDRWRRFAEVFMTTIEAASAVHFLFGKGNAVTVRFLLPHCHTQQQIVTLMRYIPHASVDLTLAALRRSTELRSTHRSLARVGLTHRETQQNVQLDFLAKAESFYTAFSECPAPQGTAVGIFPRTLRLGFLDLDVLHRCLREALPTAALARGHRSLAYLLAAVPASAVEHVVNFVGTLDSDALSWWASLYTEARNFEGVFAVLGVTAARGCLPHMGVLVALLEALRDDHHCFVRAVALLQELFPQVLDTVFRAFVERTATNLTHTTSLPDSTKQAMQLFSALPVIGSIYAAAGASDTSATDDAMVTVASHVTRPRLTENRKIVIPLHVGAIEGLIAASAKLDYDVLVTVDVESECGEWCGSWSSTHERDPQP</sequence>
<dbReference type="AlphaFoldDB" id="A0A836HKS6"/>
<dbReference type="RefSeq" id="XP_067754223.1">
    <property type="nucleotide sequence ID" value="XM_067898066.1"/>
</dbReference>